<sequence length="691" mass="79919">MKRIPIFQLSNSTIITKNFPLDIQINGDTYSQVDTIKEDETLTNTTTTTTTTTSTNSSNNSNNSTNNKFEHKCNTCIITFNDPTSRNEHYRSGIHRYNLKLKLSHLPIVNEEEYRNLVNGGGNSNTKEEDSDESDESSDDSSSSSDETDSNIIHEQQGYQFTDTAIEFNDPKVRIISKELKLQVSVWKCILANTETFKLLYQYRSNQQYQAQKGAVLIEAFKSIVKSSGDTMKWAVLMCSGGRFAGSINQIGKCLEHKAFHRYTTRKKQGGSQSSKDSQGATKHSAGAGLRRYNEKRLKEEVAELLQSWKSQLEQCTFIFVFAPKGNTRDILFPQGGVISHLDERIRNIPFPIIRPTYNETQRVSSILFSVDIELFDEEKEELRQKELQEKQKQLEEQQEKERIDQEAKLQKQQQLMKDVSQYRDDRLFQAIRNKDMEKVRYLLETDESYELPEPKQGDSILTPLYLAMEAKDMEMMKYFIQMFPMDLNILVPDCQFGTVLHRASELGNLEMIELLLNSNADPTVSEGLKNQTAYDCAANQKTRDFFREWAGTHLNKWDYQKAHLVPLTPQQKQEQADKKKLKRKAQKEKEKVKKQQEKVELEEQKKRDLEKQQKQEELKVIEQIQMTKIMQESKLTDREKRALAAESRSNPLLAKKCDNCNQNIPGVPFERLTYKYCSVACVKSHKQLFP</sequence>
<evidence type="ECO:0000259" key="17">
    <source>
        <dbReference type="PROSITE" id="PS52044"/>
    </source>
</evidence>
<feature type="compositionally biased region" description="Low complexity" evidence="16">
    <location>
        <begin position="270"/>
        <end position="280"/>
    </location>
</feature>
<evidence type="ECO:0000256" key="14">
    <source>
        <dbReference type="PROSITE-ProRule" id="PRU01389"/>
    </source>
</evidence>
<protein>
    <recommendedName>
        <fullName evidence="17">VLRF1 domain-containing protein</fullName>
    </recommendedName>
</protein>
<dbReference type="FunCoup" id="A0A151Z427">
    <property type="interactions" value="5"/>
</dbReference>
<dbReference type="PANTHER" id="PTHR16036:SF2">
    <property type="entry name" value="TRNA ENDONUCLEASE ANKZF1"/>
    <property type="match status" value="1"/>
</dbReference>
<dbReference type="GO" id="GO:0004519">
    <property type="term" value="F:endonuclease activity"/>
    <property type="evidence" value="ECO:0007669"/>
    <property type="project" value="UniProtKB-KW"/>
</dbReference>
<evidence type="ECO:0000313" key="18">
    <source>
        <dbReference type="EMBL" id="KYQ88554.1"/>
    </source>
</evidence>
<feature type="region of interest" description="Disordered" evidence="16">
    <location>
        <begin position="265"/>
        <end position="288"/>
    </location>
</feature>
<feature type="repeat" description="ANK" evidence="13">
    <location>
        <begin position="496"/>
        <end position="528"/>
    </location>
</feature>
<evidence type="ECO:0000256" key="12">
    <source>
        <dbReference type="ARBA" id="ARBA00023054"/>
    </source>
</evidence>
<dbReference type="InterPro" id="IPR041175">
    <property type="entry name" value="VLRF1/Vms1"/>
</dbReference>
<dbReference type="OrthoDB" id="429841at2759"/>
<keyword evidence="3 14" id="KW-0963">Cytoplasm</keyword>
<dbReference type="Pfam" id="PF18826">
    <property type="entry name" value="bVLRF1"/>
    <property type="match status" value="1"/>
</dbReference>
<keyword evidence="7 14" id="KW-0255">Endonuclease</keyword>
<evidence type="ECO:0000256" key="10">
    <source>
        <dbReference type="ARBA" id="ARBA00022833"/>
    </source>
</evidence>
<evidence type="ECO:0000256" key="13">
    <source>
        <dbReference type="PROSITE-ProRule" id="PRU00023"/>
    </source>
</evidence>
<keyword evidence="8" id="KW-0863">Zinc-finger</keyword>
<feature type="active site" evidence="14">
    <location>
        <position position="273"/>
    </location>
</feature>
<dbReference type="OMA" id="GPHIFMC"/>
<dbReference type="InterPro" id="IPR047139">
    <property type="entry name" value="ANKZ1/VMS1"/>
</dbReference>
<feature type="region of interest" description="Disordered" evidence="16">
    <location>
        <begin position="569"/>
        <end position="615"/>
    </location>
</feature>
<dbReference type="InterPro" id="IPR013087">
    <property type="entry name" value="Znf_C2H2_type"/>
</dbReference>
<reference evidence="18 19" key="1">
    <citation type="submission" date="2015-12" db="EMBL/GenBank/DDBJ databases">
        <title>Dictyostelia acquired genes for synthesis and detection of signals that induce cell-type specialization by lateral gene transfer from prokaryotes.</title>
        <authorList>
            <person name="Gloeckner G."/>
            <person name="Schaap P."/>
        </authorList>
    </citation>
    <scope>NUCLEOTIDE SEQUENCE [LARGE SCALE GENOMIC DNA]</scope>
    <source>
        <strain evidence="18 19">TK</strain>
    </source>
</reference>
<keyword evidence="6" id="KW-0677">Repeat</keyword>
<dbReference type="InParanoid" id="A0A151Z427"/>
<evidence type="ECO:0000256" key="8">
    <source>
        <dbReference type="ARBA" id="ARBA00022771"/>
    </source>
</evidence>
<dbReference type="PROSITE" id="PS52044">
    <property type="entry name" value="VLRF1"/>
    <property type="match status" value="1"/>
</dbReference>
<evidence type="ECO:0000256" key="4">
    <source>
        <dbReference type="ARBA" id="ARBA00022722"/>
    </source>
</evidence>
<dbReference type="GO" id="GO:0016787">
    <property type="term" value="F:hydrolase activity"/>
    <property type="evidence" value="ECO:0007669"/>
    <property type="project" value="UniProtKB-KW"/>
</dbReference>
<dbReference type="Gene3D" id="1.25.40.20">
    <property type="entry name" value="Ankyrin repeat-containing domain"/>
    <property type="match status" value="1"/>
</dbReference>
<evidence type="ECO:0000256" key="9">
    <source>
        <dbReference type="ARBA" id="ARBA00022801"/>
    </source>
</evidence>
<feature type="coiled-coil region" evidence="15">
    <location>
        <begin position="373"/>
        <end position="416"/>
    </location>
</feature>
<comment type="similarity">
    <text evidence="2 14">Belongs to the ANKZF1/VMS1 family.</text>
</comment>
<keyword evidence="11 13" id="KW-0040">ANK repeat</keyword>
<dbReference type="Pfam" id="PF18716">
    <property type="entry name" value="VATC"/>
    <property type="match status" value="1"/>
</dbReference>
<evidence type="ECO:0000256" key="15">
    <source>
        <dbReference type="SAM" id="Coils"/>
    </source>
</evidence>
<dbReference type="AlphaFoldDB" id="A0A151Z427"/>
<dbReference type="Pfam" id="PF12796">
    <property type="entry name" value="Ank_2"/>
    <property type="match status" value="1"/>
</dbReference>
<dbReference type="EMBL" id="LODT01000051">
    <property type="protein sequence ID" value="KYQ88554.1"/>
    <property type="molecule type" value="Genomic_DNA"/>
</dbReference>
<evidence type="ECO:0000256" key="3">
    <source>
        <dbReference type="ARBA" id="ARBA00022490"/>
    </source>
</evidence>
<feature type="region of interest" description="Disordered" evidence="16">
    <location>
        <begin position="46"/>
        <end position="67"/>
    </location>
</feature>
<dbReference type="GO" id="GO:0036503">
    <property type="term" value="P:ERAD pathway"/>
    <property type="evidence" value="ECO:0007669"/>
    <property type="project" value="TreeGrafter"/>
</dbReference>
<dbReference type="InterPro" id="IPR041540">
    <property type="entry name" value="VATC"/>
</dbReference>
<evidence type="ECO:0000256" key="1">
    <source>
        <dbReference type="ARBA" id="ARBA00004496"/>
    </source>
</evidence>
<feature type="compositionally biased region" description="Acidic residues" evidence="16">
    <location>
        <begin position="129"/>
        <end position="139"/>
    </location>
</feature>
<keyword evidence="12 15" id="KW-0175">Coiled coil</keyword>
<comment type="domain">
    <text evidence="14">The VLRF1 domain mediates binding to the 60S ribosomal subunit.</text>
</comment>
<gene>
    <name evidence="18" type="ORF">DLAC_11283</name>
</gene>
<evidence type="ECO:0000256" key="7">
    <source>
        <dbReference type="ARBA" id="ARBA00022759"/>
    </source>
</evidence>
<dbReference type="GO" id="GO:0008270">
    <property type="term" value="F:zinc ion binding"/>
    <property type="evidence" value="ECO:0007669"/>
    <property type="project" value="UniProtKB-KW"/>
</dbReference>
<dbReference type="PANTHER" id="PTHR16036">
    <property type="entry name" value="ANKYRIN REPEAT AND ZINC FINGER DOMAIN-CONTAINING PROTEIN 1"/>
    <property type="match status" value="1"/>
</dbReference>
<feature type="region of interest" description="Disordered" evidence="16">
    <location>
        <begin position="116"/>
        <end position="154"/>
    </location>
</feature>
<name>A0A151Z427_TIELA</name>
<keyword evidence="9 14" id="KW-0378">Hydrolase</keyword>
<feature type="compositionally biased region" description="Basic and acidic residues" evidence="16">
    <location>
        <begin position="588"/>
        <end position="615"/>
    </location>
</feature>
<dbReference type="InterPro" id="IPR036770">
    <property type="entry name" value="Ankyrin_rpt-contain_sf"/>
</dbReference>
<accession>A0A151Z427</accession>
<dbReference type="Gene3D" id="3.30.160.60">
    <property type="entry name" value="Classic Zinc Finger"/>
    <property type="match status" value="1"/>
</dbReference>
<comment type="caution">
    <text evidence="18">The sequence shown here is derived from an EMBL/GenBank/DDBJ whole genome shotgun (WGS) entry which is preliminary data.</text>
</comment>
<evidence type="ECO:0000256" key="6">
    <source>
        <dbReference type="ARBA" id="ARBA00022737"/>
    </source>
</evidence>
<keyword evidence="10" id="KW-0862">Zinc</keyword>
<evidence type="ECO:0000313" key="19">
    <source>
        <dbReference type="Proteomes" id="UP000076078"/>
    </source>
</evidence>
<proteinExistence type="inferred from homology"/>
<dbReference type="STRING" id="361077.A0A151Z427"/>
<dbReference type="Proteomes" id="UP000076078">
    <property type="component" value="Unassembled WGS sequence"/>
</dbReference>
<dbReference type="InterPro" id="IPR002110">
    <property type="entry name" value="Ankyrin_rpt"/>
</dbReference>
<keyword evidence="19" id="KW-1185">Reference proteome</keyword>
<dbReference type="PROSITE" id="PS50088">
    <property type="entry name" value="ANK_REPEAT"/>
    <property type="match status" value="1"/>
</dbReference>
<evidence type="ECO:0000256" key="16">
    <source>
        <dbReference type="SAM" id="MobiDB-lite"/>
    </source>
</evidence>
<keyword evidence="4 14" id="KW-0540">Nuclease</keyword>
<comment type="subcellular location">
    <subcellularLocation>
        <location evidence="1">Cytoplasm</location>
    </subcellularLocation>
</comment>
<organism evidence="18 19">
    <name type="scientific">Tieghemostelium lacteum</name>
    <name type="common">Slime mold</name>
    <name type="synonym">Dictyostelium lacteum</name>
    <dbReference type="NCBI Taxonomy" id="361077"/>
    <lineage>
        <taxon>Eukaryota</taxon>
        <taxon>Amoebozoa</taxon>
        <taxon>Evosea</taxon>
        <taxon>Eumycetozoa</taxon>
        <taxon>Dictyostelia</taxon>
        <taxon>Dictyosteliales</taxon>
        <taxon>Raperosteliaceae</taxon>
        <taxon>Tieghemostelium</taxon>
    </lineage>
</organism>
<feature type="domain" description="VLRF1" evidence="17">
    <location>
        <begin position="230"/>
        <end position="371"/>
    </location>
</feature>
<dbReference type="SMART" id="SM00248">
    <property type="entry name" value="ANK"/>
    <property type="match status" value="3"/>
</dbReference>
<dbReference type="SUPFAM" id="SSF48403">
    <property type="entry name" value="Ankyrin repeat"/>
    <property type="match status" value="1"/>
</dbReference>
<keyword evidence="5" id="KW-0479">Metal-binding</keyword>
<evidence type="ECO:0000256" key="5">
    <source>
        <dbReference type="ARBA" id="ARBA00022723"/>
    </source>
</evidence>
<evidence type="ECO:0000256" key="2">
    <source>
        <dbReference type="ARBA" id="ARBA00009262"/>
    </source>
</evidence>
<dbReference type="PROSITE" id="PS00028">
    <property type="entry name" value="ZINC_FINGER_C2H2_1"/>
    <property type="match status" value="1"/>
</dbReference>
<dbReference type="GO" id="GO:0005737">
    <property type="term" value="C:cytoplasm"/>
    <property type="evidence" value="ECO:0007669"/>
    <property type="project" value="UniProtKB-SubCell"/>
</dbReference>
<evidence type="ECO:0000256" key="11">
    <source>
        <dbReference type="ARBA" id="ARBA00023043"/>
    </source>
</evidence>
<dbReference type="PROSITE" id="PS50297">
    <property type="entry name" value="ANK_REP_REGION"/>
    <property type="match status" value="1"/>
</dbReference>